<evidence type="ECO:0000313" key="2">
    <source>
        <dbReference type="Proteomes" id="UP000034746"/>
    </source>
</evidence>
<dbReference type="AlphaFoldDB" id="A0A0G0VF47"/>
<evidence type="ECO:0000313" key="1">
    <source>
        <dbReference type="EMBL" id="KKR98281.1"/>
    </source>
</evidence>
<accession>A0A0G0VF47</accession>
<comment type="caution">
    <text evidence="1">The sequence shown here is derived from an EMBL/GenBank/DDBJ whole genome shotgun (WGS) entry which is preliminary data.</text>
</comment>
<dbReference type="Proteomes" id="UP000034746">
    <property type="component" value="Unassembled WGS sequence"/>
</dbReference>
<reference evidence="1 2" key="1">
    <citation type="journal article" date="2015" name="Nature">
        <title>rRNA introns, odd ribosomes, and small enigmatic genomes across a large radiation of phyla.</title>
        <authorList>
            <person name="Brown C.T."/>
            <person name="Hug L.A."/>
            <person name="Thomas B.C."/>
            <person name="Sharon I."/>
            <person name="Castelle C.J."/>
            <person name="Singh A."/>
            <person name="Wilkins M.J."/>
            <person name="Williams K.H."/>
            <person name="Banfield J.F."/>
        </authorList>
    </citation>
    <scope>NUCLEOTIDE SEQUENCE [LARGE SCALE GENOMIC DNA]</scope>
</reference>
<dbReference type="EMBL" id="LCAU01000004">
    <property type="protein sequence ID" value="KKR98281.1"/>
    <property type="molecule type" value="Genomic_DNA"/>
</dbReference>
<organism evidence="1 2">
    <name type="scientific">Candidatus Uhrbacteria bacterium GW2011_GWF2_41_16</name>
    <dbReference type="NCBI Taxonomy" id="1618997"/>
    <lineage>
        <taxon>Bacteria</taxon>
        <taxon>Candidatus Uhriibacteriota</taxon>
    </lineage>
</organism>
<gene>
    <name evidence="1" type="ORF">UU48_C0004G0074</name>
</gene>
<name>A0A0G0VF47_9BACT</name>
<proteinExistence type="predicted"/>
<protein>
    <submittedName>
        <fullName evidence="1">Uncharacterized protein</fullName>
    </submittedName>
</protein>
<sequence>MSNKWDEFASTKYTLRNLGRPAVFLIPSKKLRHQMNETTVEESVKIFLMGQFGAFSMTPLPYFGVWMDGEVIHYDECCRYEVSFVGKEHIPKLLEFLSDVAIATEEICLYVSAGQYTCLLYPASTD</sequence>